<dbReference type="OrthoDB" id="2556301at2759"/>
<dbReference type="KEGG" id="pfp:PFL1_05115"/>
<dbReference type="HOGENOM" id="CLU_017871_0_0_1"/>
<reference evidence="2 3" key="1">
    <citation type="journal article" date="2013" name="Plant Cell">
        <title>The transition from a phytopathogenic smut ancestor to an anamorphic biocontrol agent deciphered by comparative whole-genome analysis.</title>
        <authorList>
            <person name="Lefebvre F."/>
            <person name="Joly D.L."/>
            <person name="Labbe C."/>
            <person name="Teichmann B."/>
            <person name="Linning R."/>
            <person name="Belzile F."/>
            <person name="Bakkeren G."/>
            <person name="Belanger R.R."/>
        </authorList>
    </citation>
    <scope>NUCLEOTIDE SEQUENCE [LARGE SCALE GENOMIC DNA]</scope>
    <source>
        <strain evidence="2 3">PF-1</strain>
    </source>
</reference>
<dbReference type="RefSeq" id="XP_007880836.1">
    <property type="nucleotide sequence ID" value="XM_007882645.1"/>
</dbReference>
<feature type="compositionally biased region" description="Basic and acidic residues" evidence="1">
    <location>
        <begin position="825"/>
        <end position="836"/>
    </location>
</feature>
<accession>A0A061H346</accession>
<dbReference type="Proteomes" id="UP000053664">
    <property type="component" value="Unassembled WGS sequence"/>
</dbReference>
<sequence length="836" mass="92551">MAARISQGLIGHAAPPESIQRQKGEEQDWFTQLSGGFELPYRGDAPQRFHDAVVTSYVPMYDGQWPSDEDQKKGAYGRTIPIIQSSGTGKSRMVHELRNLWPTLILTLRRNANMPTKGFPVAEAGVVSFFFERFELFDRADLAFLAFFIAWLDRARKELEKACNSSKPPISMGELFALWHPSKDTSAFGKGVREGLFQEVCESADSLRTRFPEDFQGPVPANEVAGPAAESDEPAQKLRKHLRHLTRLMEDYLVPILNRLQQLLCDAMPVKQKRAELDKTADAVQPTIFYIAIDEFTLLDTPTSTTPSESLCRCIALLSELHGNSRFQIWFLLLDTTSAVAKALPAQAKENSERAANQLSVPAWWDIGFDLLWRKGAHPKSALDVLTLDHLKLYGRPLWSIYASDQVLDSAVLKLVRTDGAADLGSASTVAALFSQRCCMDLLPLRPGSQSNVVARELVESHMRYLCGLENDAVCKTTVHSEPMLALAAWFVLLKDPKAYSEALETLVSELISLGRDLDLVGSHGEFLARLLLVMARDAAFKIYGTPNARRIRAVEALSLDDFLGLLVAEPISTQVKSKLSGIAADAWLSFTHIIPFERGIRNISQDQLWHLWKRGAGIQCHHDEQGIDGLLPVFLGSAEDLSSSVKSEIELSRRMSYVGWQVKNRKEPKYGLKHLHGPPIVSSKFGPTPDARTSSVMTILLELGTEAKFRGSGSRAEVVTSACPTSEADDHCKSFGGTTVLKLRGRTSETYGCLDRLDVATAFGKLVKQVDLRQAPGGGTRSDYLMPELPELCYCDDAIEHLQVAQHADGAAQAENEDEEQDDSGEKETKRSRLS</sequence>
<dbReference type="PANTHER" id="PTHR33266">
    <property type="entry name" value="CHROMOSOME 15, WHOLE GENOME SHOTGUN SEQUENCE"/>
    <property type="match status" value="1"/>
</dbReference>
<dbReference type="GeneID" id="19319213"/>
<gene>
    <name evidence="2" type="ORF">PFL1_05115</name>
</gene>
<dbReference type="PANTHER" id="PTHR33266:SF1">
    <property type="entry name" value="F-BOX DOMAIN-CONTAINING PROTEIN"/>
    <property type="match status" value="1"/>
</dbReference>
<dbReference type="EMBL" id="KE361640">
    <property type="protein sequence ID" value="EPQ27192.1"/>
    <property type="molecule type" value="Genomic_DNA"/>
</dbReference>
<evidence type="ECO:0000313" key="2">
    <source>
        <dbReference type="EMBL" id="EPQ27192.1"/>
    </source>
</evidence>
<evidence type="ECO:0000313" key="3">
    <source>
        <dbReference type="Proteomes" id="UP000053664"/>
    </source>
</evidence>
<dbReference type="eggNOG" id="ENOG502SUTR">
    <property type="taxonomic scope" value="Eukaryota"/>
</dbReference>
<dbReference type="AlphaFoldDB" id="A0A061H346"/>
<evidence type="ECO:0000256" key="1">
    <source>
        <dbReference type="SAM" id="MobiDB-lite"/>
    </source>
</evidence>
<feature type="region of interest" description="Disordered" evidence="1">
    <location>
        <begin position="807"/>
        <end position="836"/>
    </location>
</feature>
<feature type="region of interest" description="Disordered" evidence="1">
    <location>
        <begin position="1"/>
        <end position="23"/>
    </location>
</feature>
<name>A0A061H346_9BASI</name>
<organism evidence="2 3">
    <name type="scientific">Pseudozyma flocculosa PF-1</name>
    <dbReference type="NCBI Taxonomy" id="1277687"/>
    <lineage>
        <taxon>Eukaryota</taxon>
        <taxon>Fungi</taxon>
        <taxon>Dikarya</taxon>
        <taxon>Basidiomycota</taxon>
        <taxon>Ustilaginomycotina</taxon>
        <taxon>Ustilaginomycetes</taxon>
        <taxon>Ustilaginales</taxon>
        <taxon>Ustilaginaceae</taxon>
        <taxon>Pseudozyma</taxon>
    </lineage>
</organism>
<proteinExistence type="predicted"/>
<protein>
    <submittedName>
        <fullName evidence="2">Uncharacterized protein</fullName>
    </submittedName>
</protein>